<dbReference type="Proteomes" id="UP000076404">
    <property type="component" value="Chromosome"/>
</dbReference>
<feature type="domain" description="NAD-dependent epimerase/dehydratase" evidence="2">
    <location>
        <begin position="5"/>
        <end position="245"/>
    </location>
</feature>
<dbReference type="RefSeq" id="WP_026850646.1">
    <property type="nucleotide sequence ID" value="NZ_CP011454.1"/>
</dbReference>
<dbReference type="Pfam" id="PF01370">
    <property type="entry name" value="Epimerase"/>
    <property type="match status" value="1"/>
</dbReference>
<evidence type="ECO:0000313" key="4">
    <source>
        <dbReference type="Proteomes" id="UP000076404"/>
    </source>
</evidence>
<dbReference type="Gene3D" id="3.90.25.10">
    <property type="entry name" value="UDP-galactose 4-epimerase, domain 1"/>
    <property type="match status" value="1"/>
</dbReference>
<proteinExistence type="inferred from homology"/>
<name>A0A143BKH6_9BACT</name>
<comment type="similarity">
    <text evidence="1">Belongs to the NAD(P)-dependent epimerase/dehydratase family.</text>
</comment>
<dbReference type="STRING" id="1379270.GEMMAAP_10110"/>
<protein>
    <submittedName>
        <fullName evidence="3">UDP-glucose 4-epimerase</fullName>
    </submittedName>
</protein>
<keyword evidence="4" id="KW-1185">Reference proteome</keyword>
<dbReference type="AlphaFoldDB" id="A0A143BKH6"/>
<dbReference type="SUPFAM" id="SSF51735">
    <property type="entry name" value="NAD(P)-binding Rossmann-fold domains"/>
    <property type="match status" value="1"/>
</dbReference>
<gene>
    <name evidence="3" type="ORF">GEMMAAP_10110</name>
</gene>
<dbReference type="InterPro" id="IPR036291">
    <property type="entry name" value="NAD(P)-bd_dom_sf"/>
</dbReference>
<evidence type="ECO:0000313" key="3">
    <source>
        <dbReference type="EMBL" id="AMW05085.1"/>
    </source>
</evidence>
<evidence type="ECO:0000259" key="2">
    <source>
        <dbReference type="Pfam" id="PF01370"/>
    </source>
</evidence>
<sequence length="325" mass="34612">MANSVLVTGGAGFIGSHVADRFLAEGWEVTILDDLSSGREENIPSAARFVRGCITSPDAATLVRDGKFDVMCHLAAQIDVRRSVLDPVYDATRNILGTLNLMEAVRTGGHPTRTIFSSTGGALYGDFDPPPSTESFAKDPEAPYGIAKLSVEYYLAYYGRVHGLDTVALRYGNVYGPRQDPHGEAGVVAIFCNRLLDGRALTVFGNGEQTRDYVYAGDVAGANFAAATATLPPRGRLDARAFNIGTGIETSVNTLAETLRTVSGATAPIDYAPARAGELARSALQTDKARTVLGWSPKVPLSQGLTNTFTFFSDRRARLAAEAKA</sequence>
<dbReference type="eggNOG" id="COG1087">
    <property type="taxonomic scope" value="Bacteria"/>
</dbReference>
<dbReference type="PANTHER" id="PTHR43000">
    <property type="entry name" value="DTDP-D-GLUCOSE 4,6-DEHYDRATASE-RELATED"/>
    <property type="match status" value="1"/>
</dbReference>
<dbReference type="Gene3D" id="3.40.50.720">
    <property type="entry name" value="NAD(P)-binding Rossmann-like Domain"/>
    <property type="match status" value="1"/>
</dbReference>
<evidence type="ECO:0000256" key="1">
    <source>
        <dbReference type="ARBA" id="ARBA00007637"/>
    </source>
</evidence>
<reference evidence="3 4" key="2">
    <citation type="journal article" date="2016" name="Environ. Microbiol. Rep.">
        <title>Metagenomic evidence for the presence of phototrophic Gemmatimonadetes bacteria in diverse environments.</title>
        <authorList>
            <person name="Zeng Y."/>
            <person name="Baumbach J."/>
            <person name="Barbosa E.G."/>
            <person name="Azevedo V."/>
            <person name="Zhang C."/>
            <person name="Koblizek M."/>
        </authorList>
    </citation>
    <scope>NUCLEOTIDE SEQUENCE [LARGE SCALE GENOMIC DNA]</scope>
    <source>
        <strain evidence="3 4">AP64</strain>
    </source>
</reference>
<dbReference type="OrthoDB" id="9801785at2"/>
<organism evidence="3 4">
    <name type="scientific">Gemmatimonas phototrophica</name>
    <dbReference type="NCBI Taxonomy" id="1379270"/>
    <lineage>
        <taxon>Bacteria</taxon>
        <taxon>Pseudomonadati</taxon>
        <taxon>Gemmatimonadota</taxon>
        <taxon>Gemmatimonadia</taxon>
        <taxon>Gemmatimonadales</taxon>
        <taxon>Gemmatimonadaceae</taxon>
        <taxon>Gemmatimonas</taxon>
    </lineage>
</organism>
<dbReference type="InterPro" id="IPR001509">
    <property type="entry name" value="Epimerase_deHydtase"/>
</dbReference>
<accession>A0A143BKH6</accession>
<dbReference type="EMBL" id="CP011454">
    <property type="protein sequence ID" value="AMW05085.1"/>
    <property type="molecule type" value="Genomic_DNA"/>
</dbReference>
<dbReference type="KEGG" id="gph:GEMMAAP_10110"/>
<reference evidence="3 4" key="1">
    <citation type="journal article" date="2014" name="Proc. Natl. Acad. Sci. U.S.A.">
        <title>Functional type 2 photosynthetic reaction centers found in the rare bacterial phylum Gemmatimonadetes.</title>
        <authorList>
            <person name="Zeng Y."/>
            <person name="Feng F."/>
            <person name="Medova H."/>
            <person name="Dean J."/>
            <person name="Koblizek M."/>
        </authorList>
    </citation>
    <scope>NUCLEOTIDE SEQUENCE [LARGE SCALE GENOMIC DNA]</scope>
    <source>
        <strain evidence="3 4">AP64</strain>
    </source>
</reference>